<evidence type="ECO:0000313" key="2">
    <source>
        <dbReference type="Proteomes" id="UP000008177"/>
    </source>
</evidence>
<dbReference type="AlphaFoldDB" id="G2YK38"/>
<sequence length="59" mass="6462">MTSVQSEAGREFQKLLTCPALDHRFLHGNPASASIESITQSISAEPISSWHFCISTMDP</sequence>
<proteinExistence type="predicted"/>
<name>G2YK38_BOTF4</name>
<dbReference type="Proteomes" id="UP000008177">
    <property type="component" value="Unplaced contigs"/>
</dbReference>
<accession>G2YK38</accession>
<dbReference type="EMBL" id="FQ790340">
    <property type="protein sequence ID" value="CCD51986.1"/>
    <property type="molecule type" value="Genomic_DNA"/>
</dbReference>
<organism evidence="1 2">
    <name type="scientific">Botryotinia fuckeliana (strain T4)</name>
    <name type="common">Noble rot fungus</name>
    <name type="synonym">Botrytis cinerea</name>
    <dbReference type="NCBI Taxonomy" id="999810"/>
    <lineage>
        <taxon>Eukaryota</taxon>
        <taxon>Fungi</taxon>
        <taxon>Dikarya</taxon>
        <taxon>Ascomycota</taxon>
        <taxon>Pezizomycotina</taxon>
        <taxon>Leotiomycetes</taxon>
        <taxon>Helotiales</taxon>
        <taxon>Sclerotiniaceae</taxon>
        <taxon>Botrytis</taxon>
    </lineage>
</organism>
<protein>
    <submittedName>
        <fullName evidence="1">Uncharacterized protein</fullName>
    </submittedName>
</protein>
<dbReference type="HOGENOM" id="CLU_2960503_0_0_1"/>
<dbReference type="InParanoid" id="G2YK38"/>
<evidence type="ECO:0000313" key="1">
    <source>
        <dbReference type="EMBL" id="CCD51986.1"/>
    </source>
</evidence>
<gene>
    <name evidence="1" type="ORF">BofuT4_uP081450.1</name>
</gene>
<reference evidence="2" key="1">
    <citation type="journal article" date="2011" name="PLoS Genet.">
        <title>Genomic analysis of the necrotrophic fungal pathogens Sclerotinia sclerotiorum and Botrytis cinerea.</title>
        <authorList>
            <person name="Amselem J."/>
            <person name="Cuomo C.A."/>
            <person name="van Kan J.A."/>
            <person name="Viaud M."/>
            <person name="Benito E.P."/>
            <person name="Couloux A."/>
            <person name="Coutinho P.M."/>
            <person name="de Vries R.P."/>
            <person name="Dyer P.S."/>
            <person name="Fillinger S."/>
            <person name="Fournier E."/>
            <person name="Gout L."/>
            <person name="Hahn M."/>
            <person name="Kohn L."/>
            <person name="Lapalu N."/>
            <person name="Plummer K.M."/>
            <person name="Pradier J.M."/>
            <person name="Quevillon E."/>
            <person name="Sharon A."/>
            <person name="Simon A."/>
            <person name="ten Have A."/>
            <person name="Tudzynski B."/>
            <person name="Tudzynski P."/>
            <person name="Wincker P."/>
            <person name="Andrew M."/>
            <person name="Anthouard V."/>
            <person name="Beever R.E."/>
            <person name="Beffa R."/>
            <person name="Benoit I."/>
            <person name="Bouzid O."/>
            <person name="Brault B."/>
            <person name="Chen Z."/>
            <person name="Choquer M."/>
            <person name="Collemare J."/>
            <person name="Cotton P."/>
            <person name="Danchin E.G."/>
            <person name="Da Silva C."/>
            <person name="Gautier A."/>
            <person name="Giraud C."/>
            <person name="Giraud T."/>
            <person name="Gonzalez C."/>
            <person name="Grossetete S."/>
            <person name="Guldener U."/>
            <person name="Henrissat B."/>
            <person name="Howlett B.J."/>
            <person name="Kodira C."/>
            <person name="Kretschmer M."/>
            <person name="Lappartient A."/>
            <person name="Leroch M."/>
            <person name="Levis C."/>
            <person name="Mauceli E."/>
            <person name="Neuveglise C."/>
            <person name="Oeser B."/>
            <person name="Pearson M."/>
            <person name="Poulain J."/>
            <person name="Poussereau N."/>
            <person name="Quesneville H."/>
            <person name="Rascle C."/>
            <person name="Schumacher J."/>
            <person name="Segurens B."/>
            <person name="Sexton A."/>
            <person name="Silva E."/>
            <person name="Sirven C."/>
            <person name="Soanes D.M."/>
            <person name="Talbot N.J."/>
            <person name="Templeton M."/>
            <person name="Yandava C."/>
            <person name="Yarden O."/>
            <person name="Zeng Q."/>
            <person name="Rollins J.A."/>
            <person name="Lebrun M.H."/>
            <person name="Dickman M."/>
        </authorList>
    </citation>
    <scope>NUCLEOTIDE SEQUENCE [LARGE SCALE GENOMIC DNA]</scope>
    <source>
        <strain evidence="2">T4</strain>
    </source>
</reference>